<dbReference type="GO" id="GO:0043022">
    <property type="term" value="F:ribosome binding"/>
    <property type="evidence" value="ECO:0007669"/>
    <property type="project" value="TreeGrafter"/>
</dbReference>
<evidence type="ECO:0000256" key="3">
    <source>
        <dbReference type="ARBA" id="ARBA00022842"/>
    </source>
</evidence>
<dbReference type="AlphaFoldDB" id="A0A8S1CE34"/>
<keyword evidence="1 6" id="KW-0479">Metal-binding</keyword>
<dbReference type="InterPro" id="IPR025121">
    <property type="entry name" value="GTPase_HflX_N"/>
</dbReference>
<evidence type="ECO:0000256" key="5">
    <source>
        <dbReference type="PIRSR" id="PIRSR006809-1"/>
    </source>
</evidence>
<sequence length="424" mass="47772">MIKSFVSLSRCISRVSYRFVPRALSTEATDEIFDDKNYDSIAKSVLHGTTTGHDLLVLQPYVKWGPQKKINTKADLELEEATALVSTLASWSVVGQMVVPLESIEKKKVFGKGKLEELKQLVRKNKKINGVFISLKYLTLSQKRELETLFRVPVFDRFTIVIQIFKENAVTKHAKLQVALAELPYIRNLLLSETSNVQLGSGMSPEALRCTLHARETKLKEEMKKCQIYHHTLEKNKQQRKIPLVAVVGYTNAGKTSIIKALTGEKKLQPKNSLFATLDVTLHQGLLPSRLKVLYIDTVGFMSDLPESLLECFVATLDHVAYADAILHICDGSHPDLVRQRDHVFKTLQGLRNLPPNFLDRVVTVRNKCDKPQTDVTFEDDLPVSATNGTRLAFLQKIIESVVMQTTNRKVMVFKVPMGGEEAQ</sequence>
<reference evidence="8 9" key="1">
    <citation type="submission" date="2020-04" db="EMBL/GenBank/DDBJ databases">
        <authorList>
            <person name="Alioto T."/>
            <person name="Alioto T."/>
            <person name="Gomez Garrido J."/>
        </authorList>
    </citation>
    <scope>NUCLEOTIDE SEQUENCE [LARGE SCALE GENOMIC DNA]</scope>
</reference>
<dbReference type="PIRSF" id="PIRSF006809">
    <property type="entry name" value="GTP-binding_hflX_prd"/>
    <property type="match status" value="1"/>
</dbReference>
<evidence type="ECO:0000313" key="8">
    <source>
        <dbReference type="EMBL" id="CAB3367828.1"/>
    </source>
</evidence>
<evidence type="ECO:0000256" key="4">
    <source>
        <dbReference type="ARBA" id="ARBA00023134"/>
    </source>
</evidence>
<feature type="binding site" evidence="6">
    <location>
        <position position="277"/>
    </location>
    <ligand>
        <name>Mg(2+)</name>
        <dbReference type="ChEBI" id="CHEBI:18420"/>
    </ligand>
</feature>
<feature type="domain" description="Hflx-type G" evidence="7">
    <location>
        <begin position="243"/>
        <end position="406"/>
    </location>
</feature>
<name>A0A8S1CE34_9INSE</name>
<keyword evidence="2 5" id="KW-0547">Nucleotide-binding</keyword>
<dbReference type="InterPro" id="IPR027417">
    <property type="entry name" value="P-loop_NTPase"/>
</dbReference>
<dbReference type="Proteomes" id="UP000494165">
    <property type="component" value="Unassembled WGS sequence"/>
</dbReference>
<dbReference type="InterPro" id="IPR030394">
    <property type="entry name" value="G_HFLX_dom"/>
</dbReference>
<comment type="cofactor">
    <cofactor evidence="6">
        <name>Mg(2+)</name>
        <dbReference type="ChEBI" id="CHEBI:18420"/>
    </cofactor>
</comment>
<dbReference type="GO" id="GO:0005737">
    <property type="term" value="C:cytoplasm"/>
    <property type="evidence" value="ECO:0007669"/>
    <property type="project" value="TreeGrafter"/>
</dbReference>
<feature type="binding site" evidence="5">
    <location>
        <begin position="275"/>
        <end position="279"/>
    </location>
    <ligand>
        <name>GTP</name>
        <dbReference type="ChEBI" id="CHEBI:37565"/>
    </ligand>
</feature>
<dbReference type="Gene3D" id="3.40.50.11060">
    <property type="entry name" value="GTPase HflX, N-terminal domain"/>
    <property type="match status" value="1"/>
</dbReference>
<dbReference type="EMBL" id="CADEPI010000033">
    <property type="protein sequence ID" value="CAB3367828.1"/>
    <property type="molecule type" value="Genomic_DNA"/>
</dbReference>
<evidence type="ECO:0000313" key="9">
    <source>
        <dbReference type="Proteomes" id="UP000494165"/>
    </source>
</evidence>
<protein>
    <recommendedName>
        <fullName evidence="7">Hflx-type G domain-containing protein</fullName>
    </recommendedName>
</protein>
<keyword evidence="4 5" id="KW-0342">GTP-binding</keyword>
<dbReference type="InterPro" id="IPR016496">
    <property type="entry name" value="GTPase_HflX"/>
</dbReference>
<dbReference type="SUPFAM" id="SSF52540">
    <property type="entry name" value="P-loop containing nucleoside triphosphate hydrolases"/>
    <property type="match status" value="1"/>
</dbReference>
<dbReference type="PROSITE" id="PS51705">
    <property type="entry name" value="G_HFLX"/>
    <property type="match status" value="1"/>
</dbReference>
<dbReference type="NCBIfam" id="TIGR03156">
    <property type="entry name" value="GTP_HflX"/>
    <property type="match status" value="1"/>
</dbReference>
<dbReference type="PRINTS" id="PR00326">
    <property type="entry name" value="GTP1OBG"/>
</dbReference>
<feature type="binding site" evidence="5">
    <location>
        <begin position="385"/>
        <end position="387"/>
    </location>
    <ligand>
        <name>GTP</name>
        <dbReference type="ChEBI" id="CHEBI:37565"/>
    </ligand>
</feature>
<dbReference type="FunFam" id="3.40.50.300:FF:000886">
    <property type="entry name" value="Putative GTP-binding protein 6"/>
    <property type="match status" value="1"/>
</dbReference>
<evidence type="ECO:0000256" key="2">
    <source>
        <dbReference type="ARBA" id="ARBA00022741"/>
    </source>
</evidence>
<evidence type="ECO:0000259" key="7">
    <source>
        <dbReference type="PROSITE" id="PS51705"/>
    </source>
</evidence>
<proteinExistence type="predicted"/>
<dbReference type="Gene3D" id="3.40.50.300">
    <property type="entry name" value="P-loop containing nucleotide triphosphate hydrolases"/>
    <property type="match status" value="1"/>
</dbReference>
<keyword evidence="9" id="KW-1185">Reference proteome</keyword>
<comment type="caution">
    <text evidence="8">The sequence shown here is derived from an EMBL/GenBank/DDBJ whole genome shotgun (WGS) entry which is preliminary data.</text>
</comment>
<dbReference type="PANTHER" id="PTHR10229:SF0">
    <property type="entry name" value="GTP-BINDING PROTEIN 6-RELATED"/>
    <property type="match status" value="1"/>
</dbReference>
<gene>
    <name evidence="8" type="ORF">CLODIP_2_CD11820</name>
</gene>
<dbReference type="GO" id="GO:0005525">
    <property type="term" value="F:GTP binding"/>
    <property type="evidence" value="ECO:0007669"/>
    <property type="project" value="UniProtKB-KW"/>
</dbReference>
<organism evidence="8 9">
    <name type="scientific">Cloeon dipterum</name>
    <dbReference type="NCBI Taxonomy" id="197152"/>
    <lineage>
        <taxon>Eukaryota</taxon>
        <taxon>Metazoa</taxon>
        <taxon>Ecdysozoa</taxon>
        <taxon>Arthropoda</taxon>
        <taxon>Hexapoda</taxon>
        <taxon>Insecta</taxon>
        <taxon>Pterygota</taxon>
        <taxon>Palaeoptera</taxon>
        <taxon>Ephemeroptera</taxon>
        <taxon>Pisciforma</taxon>
        <taxon>Baetidae</taxon>
        <taxon>Cloeon</taxon>
    </lineage>
</organism>
<dbReference type="InterPro" id="IPR006073">
    <property type="entry name" value="GTP-bd"/>
</dbReference>
<dbReference type="OrthoDB" id="10268034at2759"/>
<feature type="binding site" evidence="5">
    <location>
        <begin position="297"/>
        <end position="300"/>
    </location>
    <ligand>
        <name>GTP</name>
        <dbReference type="ChEBI" id="CHEBI:37565"/>
    </ligand>
</feature>
<dbReference type="InterPro" id="IPR042108">
    <property type="entry name" value="GTPase_HflX_N_sf"/>
</dbReference>
<feature type="binding site" evidence="5">
    <location>
        <begin position="367"/>
        <end position="370"/>
    </location>
    <ligand>
        <name>GTP</name>
        <dbReference type="ChEBI" id="CHEBI:37565"/>
    </ligand>
</feature>
<dbReference type="Pfam" id="PF01926">
    <property type="entry name" value="MMR_HSR1"/>
    <property type="match status" value="1"/>
</dbReference>
<dbReference type="PANTHER" id="PTHR10229">
    <property type="entry name" value="GTP-BINDING PROTEIN HFLX"/>
    <property type="match status" value="1"/>
</dbReference>
<feature type="binding site" evidence="5">
    <location>
        <begin position="249"/>
        <end position="256"/>
    </location>
    <ligand>
        <name>GTP</name>
        <dbReference type="ChEBI" id="CHEBI:37565"/>
    </ligand>
</feature>
<dbReference type="Pfam" id="PF13167">
    <property type="entry name" value="GTP-bdg_N"/>
    <property type="match status" value="1"/>
</dbReference>
<accession>A0A8S1CE34</accession>
<keyword evidence="3 6" id="KW-0460">Magnesium</keyword>
<evidence type="ECO:0000256" key="1">
    <source>
        <dbReference type="ARBA" id="ARBA00022723"/>
    </source>
</evidence>
<evidence type="ECO:0000256" key="6">
    <source>
        <dbReference type="PIRSR" id="PIRSR006809-2"/>
    </source>
</evidence>
<feature type="binding site" evidence="6">
    <location>
        <position position="256"/>
    </location>
    <ligand>
        <name>Mg(2+)</name>
        <dbReference type="ChEBI" id="CHEBI:18420"/>
    </ligand>
</feature>
<dbReference type="GO" id="GO:0046872">
    <property type="term" value="F:metal ion binding"/>
    <property type="evidence" value="ECO:0007669"/>
    <property type="project" value="UniProtKB-KW"/>
</dbReference>